<sequence>MQELNFPLDFQFKISTLANDFTVKDATGQTVSYVKQKLFKFVEEVTVFKDESQAETLYNIKANQWIDFSAAYIFTDSYGQEIGRVARKGWASMWKAHYEVYDQYQRQDFTIREGNVWIRVGDALLGEIPLLGIFTGYFFNPSYTVTRPDGTLIATLKKQKSFFGRRFTVTKEAELEAGEQERIILSLMMMILLERRRG</sequence>
<dbReference type="Gene3D" id="2.40.160.200">
    <property type="entry name" value="LURP1-related"/>
    <property type="match status" value="1"/>
</dbReference>
<name>A0ABP8FUR9_9BACT</name>
<dbReference type="InterPro" id="IPR038595">
    <property type="entry name" value="LOR_sf"/>
</dbReference>
<evidence type="ECO:0000256" key="1">
    <source>
        <dbReference type="ARBA" id="ARBA00005437"/>
    </source>
</evidence>
<proteinExistence type="inferred from homology"/>
<dbReference type="InterPro" id="IPR025659">
    <property type="entry name" value="Tubby-like_C"/>
</dbReference>
<dbReference type="Pfam" id="PF04525">
    <property type="entry name" value="LOR"/>
    <property type="match status" value="1"/>
</dbReference>
<accession>A0ABP8FUR9</accession>
<evidence type="ECO:0008006" key="4">
    <source>
        <dbReference type="Google" id="ProtNLM"/>
    </source>
</evidence>
<comment type="similarity">
    <text evidence="1">Belongs to the LOR family.</text>
</comment>
<comment type="caution">
    <text evidence="2">The sequence shown here is derived from an EMBL/GenBank/DDBJ whole genome shotgun (WGS) entry which is preliminary data.</text>
</comment>
<evidence type="ECO:0000313" key="2">
    <source>
        <dbReference type="EMBL" id="GAA4311423.1"/>
    </source>
</evidence>
<evidence type="ECO:0000313" key="3">
    <source>
        <dbReference type="Proteomes" id="UP001501844"/>
    </source>
</evidence>
<dbReference type="InterPro" id="IPR007612">
    <property type="entry name" value="LOR"/>
</dbReference>
<organism evidence="2 3">
    <name type="scientific">Nibribacter koreensis</name>
    <dbReference type="NCBI Taxonomy" id="1084519"/>
    <lineage>
        <taxon>Bacteria</taxon>
        <taxon>Pseudomonadati</taxon>
        <taxon>Bacteroidota</taxon>
        <taxon>Cytophagia</taxon>
        <taxon>Cytophagales</taxon>
        <taxon>Hymenobacteraceae</taxon>
        <taxon>Nibribacter</taxon>
    </lineage>
</organism>
<reference evidence="3" key="1">
    <citation type="journal article" date="2019" name="Int. J. Syst. Evol. Microbiol.">
        <title>The Global Catalogue of Microorganisms (GCM) 10K type strain sequencing project: providing services to taxonomists for standard genome sequencing and annotation.</title>
        <authorList>
            <consortium name="The Broad Institute Genomics Platform"/>
            <consortium name="The Broad Institute Genome Sequencing Center for Infectious Disease"/>
            <person name="Wu L."/>
            <person name="Ma J."/>
        </authorList>
    </citation>
    <scope>NUCLEOTIDE SEQUENCE [LARGE SCALE GENOMIC DNA]</scope>
    <source>
        <strain evidence="3">JCM 17917</strain>
    </source>
</reference>
<keyword evidence="3" id="KW-1185">Reference proteome</keyword>
<gene>
    <name evidence="2" type="ORF">GCM10023183_30090</name>
</gene>
<dbReference type="SUPFAM" id="SSF54518">
    <property type="entry name" value="Tubby C-terminal domain-like"/>
    <property type="match status" value="1"/>
</dbReference>
<dbReference type="Proteomes" id="UP001501844">
    <property type="component" value="Unassembled WGS sequence"/>
</dbReference>
<protein>
    <recommendedName>
        <fullName evidence="4">GLPGLI family protein</fullName>
    </recommendedName>
</protein>
<dbReference type="EMBL" id="BAABGX010000002">
    <property type="protein sequence ID" value="GAA4311423.1"/>
    <property type="molecule type" value="Genomic_DNA"/>
</dbReference>
<dbReference type="RefSeq" id="WP_345167856.1">
    <property type="nucleotide sequence ID" value="NZ_BAABGX010000002.1"/>
</dbReference>